<dbReference type="PATRIC" id="fig|1423792.3.peg.2045"/>
<name>A0A0R1N135_9LACO</name>
<proteinExistence type="predicted"/>
<dbReference type="Gene3D" id="3.90.550.10">
    <property type="entry name" value="Spore Coat Polysaccharide Biosynthesis Protein SpsA, Chain A"/>
    <property type="match status" value="1"/>
</dbReference>
<dbReference type="STRING" id="1423792.FD09_GL002017"/>
<keyword evidence="2 4" id="KW-0808">Transferase</keyword>
<protein>
    <submittedName>
        <fullName evidence="4">Glycosyltransferase</fullName>
    </submittedName>
</protein>
<dbReference type="PANTHER" id="PTHR22916:SF51">
    <property type="entry name" value="GLYCOSYLTRANSFERASE EPSH-RELATED"/>
    <property type="match status" value="1"/>
</dbReference>
<dbReference type="AlphaFoldDB" id="A0A0R1N135"/>
<dbReference type="Proteomes" id="UP000051330">
    <property type="component" value="Unassembled WGS sequence"/>
</dbReference>
<evidence type="ECO:0000259" key="3">
    <source>
        <dbReference type="Pfam" id="PF00535"/>
    </source>
</evidence>
<reference evidence="4 5" key="1">
    <citation type="journal article" date="2015" name="Genome Announc.">
        <title>Expanding the biotechnology potential of lactobacilli through comparative genomics of 213 strains and associated genera.</title>
        <authorList>
            <person name="Sun Z."/>
            <person name="Harris H.M."/>
            <person name="McCann A."/>
            <person name="Guo C."/>
            <person name="Argimon S."/>
            <person name="Zhang W."/>
            <person name="Yang X."/>
            <person name="Jeffery I.B."/>
            <person name="Cooney J.C."/>
            <person name="Kagawa T.F."/>
            <person name="Liu W."/>
            <person name="Song Y."/>
            <person name="Salvetti E."/>
            <person name="Wrobel A."/>
            <person name="Rasinkangas P."/>
            <person name="Parkhill J."/>
            <person name="Rea M.C."/>
            <person name="O'Sullivan O."/>
            <person name="Ritari J."/>
            <person name="Douillard F.P."/>
            <person name="Paul Ross R."/>
            <person name="Yang R."/>
            <person name="Briner A.E."/>
            <person name="Felis G.E."/>
            <person name="de Vos W.M."/>
            <person name="Barrangou R."/>
            <person name="Klaenhammer T.R."/>
            <person name="Caufield P.W."/>
            <person name="Cui Y."/>
            <person name="Zhang H."/>
            <person name="O'Toole P.W."/>
        </authorList>
    </citation>
    <scope>NUCLEOTIDE SEQUENCE [LARGE SCALE GENOMIC DNA]</scope>
    <source>
        <strain evidence="4 5">DSM 12744</strain>
    </source>
</reference>
<dbReference type="GO" id="GO:0016757">
    <property type="term" value="F:glycosyltransferase activity"/>
    <property type="evidence" value="ECO:0007669"/>
    <property type="project" value="UniProtKB-KW"/>
</dbReference>
<evidence type="ECO:0000256" key="1">
    <source>
        <dbReference type="ARBA" id="ARBA00022676"/>
    </source>
</evidence>
<dbReference type="PANTHER" id="PTHR22916">
    <property type="entry name" value="GLYCOSYLTRANSFERASE"/>
    <property type="match status" value="1"/>
</dbReference>
<keyword evidence="5" id="KW-1185">Reference proteome</keyword>
<dbReference type="InterPro" id="IPR001173">
    <property type="entry name" value="Glyco_trans_2-like"/>
</dbReference>
<comment type="caution">
    <text evidence="4">The sequence shown here is derived from an EMBL/GenBank/DDBJ whole genome shotgun (WGS) entry which is preliminary data.</text>
</comment>
<sequence>MFALGQKGQIVLKILTAVVPCYNSEDYMSRCIEALLTGGDAMEIIVVDDGSSDATGAIADRYARENPQTVRAIHQPNGGHGAAINTGLAAATGTYFKVVDSDDWLDPAALQKALALLQTPTMDMLIANYVYDKVGKRHKRAMRYRHHLPQDRIFGWDSVHLPTGKYLLMHSVIFKTAILQKMNLTLLRHTFYVDNLFVFEPLPHVHTMQYIDVDLYHYFIGRADQSVNENVMIKRIDQQLRVNRDMITYYAQVKPANKRLDRYMRSYVAIVTGISSIVLLNDGSEDSLAELRGLWHFMRVNDEPLYRSVRHSVVGRGINLPGRYGRQMTLSFYHLLQRFYSFN</sequence>
<keyword evidence="1" id="KW-0328">Glycosyltransferase</keyword>
<accession>A0A0R1N135</accession>
<evidence type="ECO:0000313" key="5">
    <source>
        <dbReference type="Proteomes" id="UP000051330"/>
    </source>
</evidence>
<organism evidence="4 5">
    <name type="scientific">Schleiferilactobacillus perolens DSM 12744</name>
    <dbReference type="NCBI Taxonomy" id="1423792"/>
    <lineage>
        <taxon>Bacteria</taxon>
        <taxon>Bacillati</taxon>
        <taxon>Bacillota</taxon>
        <taxon>Bacilli</taxon>
        <taxon>Lactobacillales</taxon>
        <taxon>Lactobacillaceae</taxon>
        <taxon>Schleiferilactobacillus</taxon>
    </lineage>
</organism>
<dbReference type="EMBL" id="AZEC01000003">
    <property type="protein sequence ID" value="KRL13981.1"/>
    <property type="molecule type" value="Genomic_DNA"/>
</dbReference>
<dbReference type="Pfam" id="PF00535">
    <property type="entry name" value="Glycos_transf_2"/>
    <property type="match status" value="1"/>
</dbReference>
<feature type="domain" description="Glycosyltransferase 2-like" evidence="3">
    <location>
        <begin position="17"/>
        <end position="153"/>
    </location>
</feature>
<evidence type="ECO:0000256" key="2">
    <source>
        <dbReference type="ARBA" id="ARBA00022679"/>
    </source>
</evidence>
<evidence type="ECO:0000313" key="4">
    <source>
        <dbReference type="EMBL" id="KRL13981.1"/>
    </source>
</evidence>
<dbReference type="CDD" id="cd00761">
    <property type="entry name" value="Glyco_tranf_GTA_type"/>
    <property type="match status" value="1"/>
</dbReference>
<dbReference type="InterPro" id="IPR029044">
    <property type="entry name" value="Nucleotide-diphossugar_trans"/>
</dbReference>
<gene>
    <name evidence="4" type="ORF">FD09_GL002017</name>
</gene>
<dbReference type="SUPFAM" id="SSF53448">
    <property type="entry name" value="Nucleotide-diphospho-sugar transferases"/>
    <property type="match status" value="1"/>
</dbReference>